<dbReference type="EMBL" id="QGMY01000010">
    <property type="protein sequence ID" value="PWR70689.1"/>
    <property type="molecule type" value="Genomic_DNA"/>
</dbReference>
<keyword evidence="2" id="KW-0808">Transferase</keyword>
<dbReference type="SUPFAM" id="SSF53448">
    <property type="entry name" value="Nucleotide-diphospho-sugar transferases"/>
    <property type="match status" value="1"/>
</dbReference>
<dbReference type="Pfam" id="PF00535">
    <property type="entry name" value="Glycos_transf_2"/>
    <property type="match status" value="1"/>
</dbReference>
<dbReference type="Gene3D" id="3.90.550.10">
    <property type="entry name" value="Spore Coat Polysaccharide Biosynthesis Protein SpsA, Chain A"/>
    <property type="match status" value="1"/>
</dbReference>
<evidence type="ECO:0000313" key="3">
    <source>
        <dbReference type="Proteomes" id="UP000245657"/>
    </source>
</evidence>
<dbReference type="PANTHER" id="PTHR22916">
    <property type="entry name" value="GLYCOSYLTRANSFERASE"/>
    <property type="match status" value="1"/>
</dbReference>
<accession>A0A2V2MTF3</accession>
<dbReference type="PANTHER" id="PTHR22916:SF67">
    <property type="entry name" value="COLANIC ACID BIOSYNTHESIS GLYCOSYL TRANSFERASE WCAE-RELATED"/>
    <property type="match status" value="1"/>
</dbReference>
<feature type="domain" description="Glycosyltransferase 2-like" evidence="1">
    <location>
        <begin position="4"/>
        <end position="132"/>
    </location>
</feature>
<dbReference type="InterPro" id="IPR001173">
    <property type="entry name" value="Glyco_trans_2-like"/>
</dbReference>
<dbReference type="GeneID" id="97548393"/>
<evidence type="ECO:0000313" key="2">
    <source>
        <dbReference type="EMBL" id="PWR70689.1"/>
    </source>
</evidence>
<dbReference type="CDD" id="cd06433">
    <property type="entry name" value="GT_2_WfgS_like"/>
    <property type="match status" value="1"/>
</dbReference>
<name>A0A2V2MTF3_9EURY</name>
<evidence type="ECO:0000259" key="1">
    <source>
        <dbReference type="Pfam" id="PF00535"/>
    </source>
</evidence>
<dbReference type="Proteomes" id="UP000245657">
    <property type="component" value="Unassembled WGS sequence"/>
</dbReference>
<dbReference type="InterPro" id="IPR029044">
    <property type="entry name" value="Nucleotide-diphossugar_trans"/>
</dbReference>
<gene>
    <name evidence="2" type="ORF">DK846_13850</name>
</gene>
<dbReference type="OrthoDB" id="112443at2157"/>
<comment type="caution">
    <text evidence="2">The sequence shown here is derived from an EMBL/GenBank/DDBJ whole genome shotgun (WGS) entry which is preliminary data.</text>
</comment>
<organism evidence="2 3">
    <name type="scientific">Methanospirillum lacunae</name>
    <dbReference type="NCBI Taxonomy" id="668570"/>
    <lineage>
        <taxon>Archaea</taxon>
        <taxon>Methanobacteriati</taxon>
        <taxon>Methanobacteriota</taxon>
        <taxon>Stenosarchaea group</taxon>
        <taxon>Methanomicrobia</taxon>
        <taxon>Methanomicrobiales</taxon>
        <taxon>Methanospirillaceae</taxon>
        <taxon>Methanospirillum</taxon>
    </lineage>
</organism>
<proteinExistence type="predicted"/>
<dbReference type="AlphaFoldDB" id="A0A2V2MTF3"/>
<protein>
    <submittedName>
        <fullName evidence="2">Glycosyltransferase</fullName>
    </submittedName>
</protein>
<keyword evidence="3" id="KW-1185">Reference proteome</keyword>
<sequence length="261" mass="30354">MKISVITVCRNAEEEIEKTILSVINQTYQNFEYIIIDGVSTDNTLSILSQYKKFINVLISEPDHGIYDAMNKGITYATGDIICFMNAGDYYYSCDIFQEVINSFNKSFPKPDIIYGDTLVRSEDNNENVVSAHRRTLTDFIWRGPICHQSTFVNRNLFGRGFSRLYHICADYEWLLYSLIYRNARISYIPRPLSIYQMGGFSAQNLSLYDQEQSRIILKYLLISIFRVSPKEIISLYDQVGSKNFFIRIAYLIRLGYLNVK</sequence>
<dbReference type="GO" id="GO:0016740">
    <property type="term" value="F:transferase activity"/>
    <property type="evidence" value="ECO:0007669"/>
    <property type="project" value="UniProtKB-KW"/>
</dbReference>
<dbReference type="RefSeq" id="WP_109969561.1">
    <property type="nucleotide sequence ID" value="NZ_CP176093.1"/>
</dbReference>
<reference evidence="2 3" key="1">
    <citation type="submission" date="2018-05" db="EMBL/GenBank/DDBJ databases">
        <title>Draft genome of Methanospirillum lacunae Ki8-1.</title>
        <authorList>
            <person name="Dueholm M.S."/>
            <person name="Nielsen P.H."/>
            <person name="Bakmann L.F."/>
            <person name="Otzen D.E."/>
        </authorList>
    </citation>
    <scope>NUCLEOTIDE SEQUENCE [LARGE SCALE GENOMIC DNA]</scope>
    <source>
        <strain evidence="2 3">Ki8-1</strain>
    </source>
</reference>